<dbReference type="AlphaFoldDB" id="A0A4V1RMP3"/>
<dbReference type="EMBL" id="SDWU01000007">
    <property type="protein sequence ID" value="RYC03057.1"/>
    <property type="molecule type" value="Genomic_DNA"/>
</dbReference>
<dbReference type="Proteomes" id="UP000293291">
    <property type="component" value="Unassembled WGS sequence"/>
</dbReference>
<protein>
    <submittedName>
        <fullName evidence="1">Uncharacterized protein</fullName>
    </submittedName>
</protein>
<evidence type="ECO:0000313" key="2">
    <source>
        <dbReference type="Proteomes" id="UP000293291"/>
    </source>
</evidence>
<sequence>MRSVVSRSAHADQLEAEVRDAMCCVPTDRCWDCQVKLGEVRAARRDAVLHRLGTVRPRRSVR</sequence>
<keyword evidence="2" id="KW-1185">Reference proteome</keyword>
<organism evidence="1 2">
    <name type="scientific">Nocardioides ganghwensis</name>
    <dbReference type="NCBI Taxonomy" id="252230"/>
    <lineage>
        <taxon>Bacteria</taxon>
        <taxon>Bacillati</taxon>
        <taxon>Actinomycetota</taxon>
        <taxon>Actinomycetes</taxon>
        <taxon>Propionibacteriales</taxon>
        <taxon>Nocardioidaceae</taxon>
        <taxon>Nocardioides</taxon>
    </lineage>
</organism>
<gene>
    <name evidence="1" type="ORF">EUA07_07920</name>
</gene>
<name>A0A4V1RMP3_9ACTN</name>
<evidence type="ECO:0000313" key="1">
    <source>
        <dbReference type="EMBL" id="RYC03057.1"/>
    </source>
</evidence>
<proteinExistence type="predicted"/>
<comment type="caution">
    <text evidence="1">The sequence shown here is derived from an EMBL/GenBank/DDBJ whole genome shotgun (WGS) entry which is preliminary data.</text>
</comment>
<dbReference type="OrthoDB" id="3787422at2"/>
<dbReference type="RefSeq" id="WP_129454530.1">
    <property type="nucleotide sequence ID" value="NZ_JACXYX010000010.1"/>
</dbReference>
<reference evidence="1 2" key="1">
    <citation type="submission" date="2019-01" db="EMBL/GenBank/DDBJ databases">
        <title>Novel species of Nocardioides.</title>
        <authorList>
            <person name="Liu Q."/>
            <person name="Xin Y.-H."/>
        </authorList>
    </citation>
    <scope>NUCLEOTIDE SEQUENCE [LARGE SCALE GENOMIC DNA]</scope>
    <source>
        <strain evidence="1 2">CGMCC 4.6875</strain>
    </source>
</reference>
<accession>A0A4V1RMP3</accession>